<proteinExistence type="predicted"/>
<accession>A0A1R1PMU1</accession>
<dbReference type="Proteomes" id="UP000188320">
    <property type="component" value="Unassembled WGS sequence"/>
</dbReference>
<evidence type="ECO:0000313" key="1">
    <source>
        <dbReference type="EMBL" id="OMH82267.1"/>
    </source>
</evidence>
<protein>
    <submittedName>
        <fullName evidence="1">Uncharacterized protein</fullName>
    </submittedName>
</protein>
<dbReference type="EMBL" id="LSSK01000705">
    <property type="protein sequence ID" value="OMH82267.1"/>
    <property type="molecule type" value="Genomic_DNA"/>
</dbReference>
<gene>
    <name evidence="1" type="ORF">AX774_g4266</name>
</gene>
<dbReference type="AlphaFoldDB" id="A0A1R1PMU1"/>
<sequence length="93" mass="10695">MSIFFWYIPNPLAYSEYPSSEKTWYQFDGAVRFSGIRDSCNHLTITMYIASIVTIVPVSRHMFGQAAFCVYHPTTHVTVIKKTLFFYASALLV</sequence>
<reference evidence="2" key="1">
    <citation type="submission" date="2017-01" db="EMBL/GenBank/DDBJ databases">
        <authorList>
            <person name="Wang Y."/>
            <person name="White M."/>
            <person name="Kvist S."/>
            <person name="Moncalvo J.-M."/>
        </authorList>
    </citation>
    <scope>NUCLEOTIDE SEQUENCE [LARGE SCALE GENOMIC DNA]</scope>
    <source>
        <strain evidence="2">COL-18-3</strain>
    </source>
</reference>
<organism evidence="1 2">
    <name type="scientific">Zancudomyces culisetae</name>
    <name type="common">Gut fungus</name>
    <name type="synonym">Smittium culisetae</name>
    <dbReference type="NCBI Taxonomy" id="1213189"/>
    <lineage>
        <taxon>Eukaryota</taxon>
        <taxon>Fungi</taxon>
        <taxon>Fungi incertae sedis</taxon>
        <taxon>Zoopagomycota</taxon>
        <taxon>Kickxellomycotina</taxon>
        <taxon>Harpellomycetes</taxon>
        <taxon>Harpellales</taxon>
        <taxon>Legeriomycetaceae</taxon>
        <taxon>Zancudomyces</taxon>
    </lineage>
</organism>
<name>A0A1R1PMU1_ZANCU</name>
<keyword evidence="2" id="KW-1185">Reference proteome</keyword>
<comment type="caution">
    <text evidence="1">The sequence shown here is derived from an EMBL/GenBank/DDBJ whole genome shotgun (WGS) entry which is preliminary data.</text>
</comment>
<evidence type="ECO:0000313" key="2">
    <source>
        <dbReference type="Proteomes" id="UP000188320"/>
    </source>
</evidence>